<gene>
    <name evidence="2" type="ORF">BT96DRAFT_942238</name>
</gene>
<evidence type="ECO:0000256" key="1">
    <source>
        <dbReference type="SAM" id="SignalP"/>
    </source>
</evidence>
<dbReference type="AlphaFoldDB" id="A0A6A4HCL4"/>
<proteinExistence type="predicted"/>
<keyword evidence="3" id="KW-1185">Reference proteome</keyword>
<name>A0A6A4HCL4_9AGAR</name>
<reference evidence="2" key="1">
    <citation type="journal article" date="2019" name="Environ. Microbiol.">
        <title>Fungal ecological strategies reflected in gene transcription - a case study of two litter decomposers.</title>
        <authorList>
            <person name="Barbi F."/>
            <person name="Kohler A."/>
            <person name="Barry K."/>
            <person name="Baskaran P."/>
            <person name="Daum C."/>
            <person name="Fauchery L."/>
            <person name="Ihrmark K."/>
            <person name="Kuo A."/>
            <person name="LaButti K."/>
            <person name="Lipzen A."/>
            <person name="Morin E."/>
            <person name="Grigoriev I.V."/>
            <person name="Henrissat B."/>
            <person name="Lindahl B."/>
            <person name="Martin F."/>
        </authorList>
    </citation>
    <scope>NUCLEOTIDE SEQUENCE</scope>
    <source>
        <strain evidence="2">JB14</strain>
    </source>
</reference>
<keyword evidence="1" id="KW-0732">Signal</keyword>
<dbReference type="Proteomes" id="UP000799118">
    <property type="component" value="Unassembled WGS sequence"/>
</dbReference>
<evidence type="ECO:0000313" key="3">
    <source>
        <dbReference type="Proteomes" id="UP000799118"/>
    </source>
</evidence>
<evidence type="ECO:0000313" key="2">
    <source>
        <dbReference type="EMBL" id="KAE9395721.1"/>
    </source>
</evidence>
<sequence length="150" mass="16965">MFKYPFTFVHTILLLVSTRLGLSVAGAAPSLTGFNPSISGHYNANDEHWALVINAVHGFDTAVIPDKYRQDDNLLAGSLIIMRRKMQVSIVRMTFGVQGKNFKVLVDLNTSSHHRLEEVIPDMPKKFLERRRATMIRCKEGIQLYGRYSG</sequence>
<feature type="chain" id="PRO_5025523489" evidence="1">
    <location>
        <begin position="28"/>
        <end position="150"/>
    </location>
</feature>
<accession>A0A6A4HCL4</accession>
<feature type="signal peptide" evidence="1">
    <location>
        <begin position="1"/>
        <end position="27"/>
    </location>
</feature>
<dbReference type="EMBL" id="ML769526">
    <property type="protein sequence ID" value="KAE9395721.1"/>
    <property type="molecule type" value="Genomic_DNA"/>
</dbReference>
<organism evidence="2 3">
    <name type="scientific">Gymnopus androsaceus JB14</name>
    <dbReference type="NCBI Taxonomy" id="1447944"/>
    <lineage>
        <taxon>Eukaryota</taxon>
        <taxon>Fungi</taxon>
        <taxon>Dikarya</taxon>
        <taxon>Basidiomycota</taxon>
        <taxon>Agaricomycotina</taxon>
        <taxon>Agaricomycetes</taxon>
        <taxon>Agaricomycetidae</taxon>
        <taxon>Agaricales</taxon>
        <taxon>Marasmiineae</taxon>
        <taxon>Omphalotaceae</taxon>
        <taxon>Gymnopus</taxon>
    </lineage>
</organism>
<protein>
    <submittedName>
        <fullName evidence="2">Uncharacterized protein</fullName>
    </submittedName>
</protein>